<dbReference type="Proteomes" id="UP001168877">
    <property type="component" value="Unassembled WGS sequence"/>
</dbReference>
<name>A0AA39SSK9_ACESA</name>
<dbReference type="AlphaFoldDB" id="A0AA39SSK9"/>
<dbReference type="EMBL" id="JAUESC010000004">
    <property type="protein sequence ID" value="KAK0596345.1"/>
    <property type="molecule type" value="Genomic_DNA"/>
</dbReference>
<proteinExistence type="predicted"/>
<comment type="caution">
    <text evidence="2">The sequence shown here is derived from an EMBL/GenBank/DDBJ whole genome shotgun (WGS) entry which is preliminary data.</text>
</comment>
<accession>A0AA39SSK9</accession>
<feature type="compositionally biased region" description="Acidic residues" evidence="1">
    <location>
        <begin position="74"/>
        <end position="89"/>
    </location>
</feature>
<reference evidence="2" key="2">
    <citation type="submission" date="2023-06" db="EMBL/GenBank/DDBJ databases">
        <authorList>
            <person name="Swenson N.G."/>
            <person name="Wegrzyn J.L."/>
            <person name="Mcevoy S.L."/>
        </authorList>
    </citation>
    <scope>NUCLEOTIDE SEQUENCE</scope>
    <source>
        <strain evidence="2">NS2018</strain>
        <tissue evidence="2">Leaf</tissue>
    </source>
</reference>
<protein>
    <submittedName>
        <fullName evidence="2">Uncharacterized protein</fullName>
    </submittedName>
</protein>
<evidence type="ECO:0000313" key="3">
    <source>
        <dbReference type="Proteomes" id="UP001168877"/>
    </source>
</evidence>
<gene>
    <name evidence="2" type="ORF">LWI29_014795</name>
</gene>
<feature type="compositionally biased region" description="Basic and acidic residues" evidence="1">
    <location>
        <begin position="52"/>
        <end position="63"/>
    </location>
</feature>
<feature type="region of interest" description="Disordered" evidence="1">
    <location>
        <begin position="1"/>
        <end position="111"/>
    </location>
</feature>
<sequence length="111" mass="12767">MGCNKSKNRDVAENSHKKKPKNKDQEVQQTQRHRVVNGQDELKTAMKVKMGGAEKEKRVRFEEPIPSNERVITMEEEEVEEVEADESEVESFHSAEGEVNSNTKKEKEPNN</sequence>
<evidence type="ECO:0000313" key="2">
    <source>
        <dbReference type="EMBL" id="KAK0596345.1"/>
    </source>
</evidence>
<keyword evidence="3" id="KW-1185">Reference proteome</keyword>
<reference evidence="2" key="1">
    <citation type="journal article" date="2022" name="Plant J.">
        <title>Strategies of tolerance reflected in two North American maple genomes.</title>
        <authorList>
            <person name="McEvoy S.L."/>
            <person name="Sezen U.U."/>
            <person name="Trouern-Trend A."/>
            <person name="McMahon S.M."/>
            <person name="Schaberg P.G."/>
            <person name="Yang J."/>
            <person name="Wegrzyn J.L."/>
            <person name="Swenson N.G."/>
        </authorList>
    </citation>
    <scope>NUCLEOTIDE SEQUENCE</scope>
    <source>
        <strain evidence="2">NS2018</strain>
    </source>
</reference>
<evidence type="ECO:0000256" key="1">
    <source>
        <dbReference type="SAM" id="MobiDB-lite"/>
    </source>
</evidence>
<organism evidence="2 3">
    <name type="scientific">Acer saccharum</name>
    <name type="common">Sugar maple</name>
    <dbReference type="NCBI Taxonomy" id="4024"/>
    <lineage>
        <taxon>Eukaryota</taxon>
        <taxon>Viridiplantae</taxon>
        <taxon>Streptophyta</taxon>
        <taxon>Embryophyta</taxon>
        <taxon>Tracheophyta</taxon>
        <taxon>Spermatophyta</taxon>
        <taxon>Magnoliopsida</taxon>
        <taxon>eudicotyledons</taxon>
        <taxon>Gunneridae</taxon>
        <taxon>Pentapetalae</taxon>
        <taxon>rosids</taxon>
        <taxon>malvids</taxon>
        <taxon>Sapindales</taxon>
        <taxon>Sapindaceae</taxon>
        <taxon>Hippocastanoideae</taxon>
        <taxon>Acereae</taxon>
        <taxon>Acer</taxon>
    </lineage>
</organism>